<dbReference type="EMBL" id="BAAACI010000007">
    <property type="protein sequence ID" value="GAA0775523.1"/>
    <property type="molecule type" value="Genomic_DNA"/>
</dbReference>
<evidence type="ECO:0000313" key="2">
    <source>
        <dbReference type="Proteomes" id="UP001501047"/>
    </source>
</evidence>
<comment type="caution">
    <text evidence="1">The sequence shown here is derived from an EMBL/GenBank/DDBJ whole genome shotgun (WGS) entry which is preliminary data.</text>
</comment>
<organism evidence="1 2">
    <name type="scientific">Clostridium subterminale</name>
    <dbReference type="NCBI Taxonomy" id="1550"/>
    <lineage>
        <taxon>Bacteria</taxon>
        <taxon>Bacillati</taxon>
        <taxon>Bacillota</taxon>
        <taxon>Clostridia</taxon>
        <taxon>Eubacteriales</taxon>
        <taxon>Clostridiaceae</taxon>
        <taxon>Clostridium</taxon>
    </lineage>
</organism>
<sequence>MERKKISKITGKKKKIISLVIATLCIGGVLKLTIFNTSASDKNI</sequence>
<gene>
    <name evidence="1" type="ORF">GCM10008908_27160</name>
</gene>
<dbReference type="Proteomes" id="UP001501047">
    <property type="component" value="Unassembled WGS sequence"/>
</dbReference>
<proteinExistence type="predicted"/>
<evidence type="ECO:0000313" key="1">
    <source>
        <dbReference type="EMBL" id="GAA0775523.1"/>
    </source>
</evidence>
<accession>A0ABN1KTI0</accession>
<reference evidence="1 2" key="1">
    <citation type="journal article" date="2019" name="Int. J. Syst. Evol. Microbiol.">
        <title>The Global Catalogue of Microorganisms (GCM) 10K type strain sequencing project: providing services to taxonomists for standard genome sequencing and annotation.</title>
        <authorList>
            <consortium name="The Broad Institute Genomics Platform"/>
            <consortium name="The Broad Institute Genome Sequencing Center for Infectious Disease"/>
            <person name="Wu L."/>
            <person name="Ma J."/>
        </authorList>
    </citation>
    <scope>NUCLEOTIDE SEQUENCE [LARGE SCALE GENOMIC DNA]</scope>
    <source>
        <strain evidence="1 2">JCM 1417</strain>
    </source>
</reference>
<name>A0ABN1KTI0_CLOSU</name>
<dbReference type="RefSeq" id="WP_343827006.1">
    <property type="nucleotide sequence ID" value="NZ_BAAACI010000007.1"/>
</dbReference>
<protein>
    <submittedName>
        <fullName evidence="1">Uncharacterized protein</fullName>
    </submittedName>
</protein>
<keyword evidence="2" id="KW-1185">Reference proteome</keyword>